<keyword evidence="7" id="KW-0732">Signal</keyword>
<evidence type="ECO:0000256" key="12">
    <source>
        <dbReference type="ARBA" id="ARBA00022989"/>
    </source>
</evidence>
<evidence type="ECO:0000256" key="11">
    <source>
        <dbReference type="ARBA" id="ARBA00022840"/>
    </source>
</evidence>
<evidence type="ECO:0000256" key="1">
    <source>
        <dbReference type="ARBA" id="ARBA00004162"/>
    </source>
</evidence>
<evidence type="ECO:0000256" key="14">
    <source>
        <dbReference type="ARBA" id="ARBA00023170"/>
    </source>
</evidence>
<dbReference type="Gramene" id="HORVU.MOREX.r3.2HG0198440.1">
    <property type="protein sequence ID" value="HORVU.MOREX.r3.2HG0198440.1.CDS1"/>
    <property type="gene ID" value="HORVU.MOREX.r3.2HG0198440"/>
</dbReference>
<dbReference type="SUPFAM" id="SSF52058">
    <property type="entry name" value="L domain-like"/>
    <property type="match status" value="2"/>
</dbReference>
<keyword evidence="12" id="KW-1133">Transmembrane helix</keyword>
<dbReference type="InterPro" id="IPR003591">
    <property type="entry name" value="Leu-rich_rpt_typical-subtyp"/>
</dbReference>
<dbReference type="SUPFAM" id="SSF56112">
    <property type="entry name" value="Protein kinase-like (PK-like)"/>
    <property type="match status" value="1"/>
</dbReference>
<protein>
    <recommendedName>
        <fullName evidence="17">Protein kinase domain-containing protein</fullName>
    </recommendedName>
</protein>
<accession>A0A287JCM8</accession>
<dbReference type="OMA" id="VTIQMNH"/>
<dbReference type="Pfam" id="PF08263">
    <property type="entry name" value="LRRNT_2"/>
    <property type="match status" value="1"/>
</dbReference>
<evidence type="ECO:0000313" key="18">
    <source>
        <dbReference type="EnsemblPlants" id="HORVU.MOREX.r3.2HG0198440.1.CDS1"/>
    </source>
</evidence>
<keyword evidence="6" id="KW-0812">Transmembrane</keyword>
<evidence type="ECO:0000256" key="16">
    <source>
        <dbReference type="PROSITE-ProRule" id="PRU10141"/>
    </source>
</evidence>
<evidence type="ECO:0000256" key="2">
    <source>
        <dbReference type="ARBA" id="ARBA00008684"/>
    </source>
</evidence>
<dbReference type="GO" id="GO:0004674">
    <property type="term" value="F:protein serine/threonine kinase activity"/>
    <property type="evidence" value="ECO:0007669"/>
    <property type="project" value="UniProtKB-EC"/>
</dbReference>
<comment type="subcellular location">
    <subcellularLocation>
        <location evidence="1">Cell membrane</location>
        <topology evidence="1">Single-pass membrane protein</topology>
    </subcellularLocation>
</comment>
<dbReference type="FunFam" id="3.80.10.10:FF:000383">
    <property type="entry name" value="Leucine-rich repeat receptor protein kinase EMS1"/>
    <property type="match status" value="1"/>
</dbReference>
<dbReference type="GO" id="GO:0005886">
    <property type="term" value="C:plasma membrane"/>
    <property type="evidence" value="ECO:0007669"/>
    <property type="project" value="UniProtKB-SubCell"/>
</dbReference>
<evidence type="ECO:0000313" key="19">
    <source>
        <dbReference type="Proteomes" id="UP000011116"/>
    </source>
</evidence>
<keyword evidence="3" id="KW-1003">Cell membrane</keyword>
<name>A0A287JCM8_HORVV</name>
<dbReference type="ExpressionAtlas" id="A0A287JCM8">
    <property type="expression patterns" value="differential"/>
</dbReference>
<dbReference type="PANTHER" id="PTHR48053">
    <property type="entry name" value="LEUCINE RICH REPEAT FAMILY PROTEIN, EXPRESSED"/>
    <property type="match status" value="1"/>
</dbReference>
<comment type="similarity">
    <text evidence="2">Belongs to the protein kinase superfamily. Ser/Thr protein kinase family.</text>
</comment>
<keyword evidence="11 16" id="KW-0067">ATP-binding</keyword>
<feature type="binding site" evidence="16">
    <location>
        <position position="703"/>
    </location>
    <ligand>
        <name>ATP</name>
        <dbReference type="ChEBI" id="CHEBI:30616"/>
    </ligand>
</feature>
<keyword evidence="14" id="KW-0675">Receptor</keyword>
<dbReference type="Proteomes" id="UP000011116">
    <property type="component" value="Chromosome 2H"/>
</dbReference>
<dbReference type="FunFam" id="3.30.200.20:FF:000432">
    <property type="entry name" value="LRR receptor-like serine/threonine-protein kinase EFR"/>
    <property type="match status" value="1"/>
</dbReference>
<dbReference type="AlphaFoldDB" id="A0A287JCM8"/>
<dbReference type="SMART" id="SM00220">
    <property type="entry name" value="S_TKc"/>
    <property type="match status" value="1"/>
</dbReference>
<dbReference type="FunFam" id="3.80.10.10:FF:000095">
    <property type="entry name" value="LRR receptor-like serine/threonine-protein kinase GSO1"/>
    <property type="match status" value="1"/>
</dbReference>
<dbReference type="GO" id="GO:0005524">
    <property type="term" value="F:ATP binding"/>
    <property type="evidence" value="ECO:0007669"/>
    <property type="project" value="UniProtKB-UniRule"/>
</dbReference>
<keyword evidence="4" id="KW-0433">Leucine-rich repeat</keyword>
<organism evidence="18 19">
    <name type="scientific">Hordeum vulgare subsp. vulgare</name>
    <name type="common">Domesticated barley</name>
    <dbReference type="NCBI Taxonomy" id="112509"/>
    <lineage>
        <taxon>Eukaryota</taxon>
        <taxon>Viridiplantae</taxon>
        <taxon>Streptophyta</taxon>
        <taxon>Embryophyta</taxon>
        <taxon>Tracheophyta</taxon>
        <taxon>Spermatophyta</taxon>
        <taxon>Magnoliopsida</taxon>
        <taxon>Liliopsida</taxon>
        <taxon>Poales</taxon>
        <taxon>Poaceae</taxon>
        <taxon>BOP clade</taxon>
        <taxon>Pooideae</taxon>
        <taxon>Triticodae</taxon>
        <taxon>Triticeae</taxon>
        <taxon>Hordeinae</taxon>
        <taxon>Hordeum</taxon>
    </lineage>
</organism>
<dbReference type="Pfam" id="PF00560">
    <property type="entry name" value="LRR_1"/>
    <property type="match status" value="7"/>
</dbReference>
<evidence type="ECO:0000259" key="17">
    <source>
        <dbReference type="PROSITE" id="PS50011"/>
    </source>
</evidence>
<sequence>MVVLLAFLLLLLSYGAGNIHCSTVSHENRTDVHSLLEFKAATNDPTGALRSWNRRVHYCNWTGVRCSSLKPERVVALRLPGQSLSGEISPSFGNLTYLKVLDLSSNGFSGLLPPMNLLHELVHLDLSFNSFQGTIPDSLMNCSNLHYLVLSGNMLQGPIPKKIGSLYNLLGLGLARNNLTGVIPPTISNATQLEQLDLGENELGGSIPDVFGQWPKMLELSVGENRLSGRIPPSFFNLTSVQILGLYANKLQGELPPDIGDTLPENILFSLGENMLHGHIPASLGNASRLQLMDLSDNSFVGEIPIFGKLPNLENLNLGYNMLESSESQRWESLYGLTNCSNLYALTLDNNQLQGAIPDLVGKLSTKLTRLHMNGNNLSGIVPLSLANRSSIIDLDLSNNSLTGKIEGWLGSLINLQYLDLHGNNFAGSIPPSFGNLSELTILSLAQNEFEGPIPPTLGKLSQLSRLDLSYNNLQGEIPPEISELKQLISLYLSSSRLSGKIPDDLGKCQGLITIQMDHNNLTGVIPTSLGNLLSLDMLNLSYNDLSGVIPTVLSDLQLLSKLDLSYNRLRGAIPRNGVFEHPANVSLDGNSGLCGQATGFHVPSCPDASPRTGRHYRLITVLITIIGFLSLALLTCFIIHEKIPQATFSLLPSLGEKFPRVSYWDLARATSNFSEINLIGEGSYSSVYKGKLKQVKTEIAIKILDLEIPGAEGSFALECKALRGIRHRNIVPLITECSAIDNKGNAFRAIIYAFMPNGNLDTWLHHQGNQAAGRHLGLAQRISIATNIADALDYLHHYSGRPIIHCDLKPSNILLDIHMNACLGDFGIARFYIDSKLRTVGDSSSITVNGTLGYMAPGIVV</sequence>
<dbReference type="PROSITE" id="PS50011">
    <property type="entry name" value="PROTEIN_KINASE_DOM"/>
    <property type="match status" value="1"/>
</dbReference>
<dbReference type="InterPro" id="IPR051716">
    <property type="entry name" value="Plant_RL_S/T_kinase"/>
</dbReference>
<dbReference type="InterPro" id="IPR011009">
    <property type="entry name" value="Kinase-like_dom_sf"/>
</dbReference>
<dbReference type="Gene3D" id="3.80.10.10">
    <property type="entry name" value="Ribonuclease Inhibitor"/>
    <property type="match status" value="4"/>
</dbReference>
<dbReference type="InterPro" id="IPR000719">
    <property type="entry name" value="Prot_kinase_dom"/>
</dbReference>
<dbReference type="InterPro" id="IPR001611">
    <property type="entry name" value="Leu-rich_rpt"/>
</dbReference>
<dbReference type="PROSITE" id="PS00108">
    <property type="entry name" value="PROTEIN_KINASE_ST"/>
    <property type="match status" value="1"/>
</dbReference>
<dbReference type="Pfam" id="PF00069">
    <property type="entry name" value="Pkinase"/>
    <property type="match status" value="1"/>
</dbReference>
<dbReference type="SMART" id="SM00369">
    <property type="entry name" value="LRR_TYP"/>
    <property type="match status" value="9"/>
</dbReference>
<dbReference type="InterPro" id="IPR017441">
    <property type="entry name" value="Protein_kinase_ATP_BS"/>
</dbReference>
<dbReference type="InterPro" id="IPR032675">
    <property type="entry name" value="LRR_dom_sf"/>
</dbReference>
<proteinExistence type="inferred from homology"/>
<evidence type="ECO:0000256" key="3">
    <source>
        <dbReference type="ARBA" id="ARBA00022475"/>
    </source>
</evidence>
<reference evidence="18" key="3">
    <citation type="submission" date="2022-01" db="UniProtKB">
        <authorList>
            <consortium name="EnsemblPlants"/>
        </authorList>
    </citation>
    <scope>IDENTIFICATION</scope>
    <source>
        <strain evidence="18">subsp. vulgare</strain>
    </source>
</reference>
<keyword evidence="5" id="KW-0808">Transferase</keyword>
<dbReference type="Gene3D" id="1.10.510.10">
    <property type="entry name" value="Transferase(Phosphotransferase) domain 1"/>
    <property type="match status" value="1"/>
</dbReference>
<keyword evidence="8" id="KW-0677">Repeat</keyword>
<reference evidence="19" key="1">
    <citation type="journal article" date="2012" name="Nature">
        <title>A physical, genetic and functional sequence assembly of the barley genome.</title>
        <authorList>
            <consortium name="The International Barley Genome Sequencing Consortium"/>
            <person name="Mayer K.F."/>
            <person name="Waugh R."/>
            <person name="Brown J.W."/>
            <person name="Schulman A."/>
            <person name="Langridge P."/>
            <person name="Platzer M."/>
            <person name="Fincher G.B."/>
            <person name="Muehlbauer G.J."/>
            <person name="Sato K."/>
            <person name="Close T.J."/>
            <person name="Wise R.P."/>
            <person name="Stein N."/>
        </authorList>
    </citation>
    <scope>NUCLEOTIDE SEQUENCE [LARGE SCALE GENOMIC DNA]</scope>
    <source>
        <strain evidence="19">cv. Morex</strain>
    </source>
</reference>
<dbReference type="PRINTS" id="PR00019">
    <property type="entry name" value="LEURICHRPT"/>
</dbReference>
<dbReference type="Pfam" id="PF13855">
    <property type="entry name" value="LRR_8"/>
    <property type="match status" value="2"/>
</dbReference>
<evidence type="ECO:0000256" key="6">
    <source>
        <dbReference type="ARBA" id="ARBA00022692"/>
    </source>
</evidence>
<evidence type="ECO:0000256" key="5">
    <source>
        <dbReference type="ARBA" id="ARBA00022679"/>
    </source>
</evidence>
<keyword evidence="10" id="KW-0418">Kinase</keyword>
<dbReference type="InterPro" id="IPR008271">
    <property type="entry name" value="Ser/Thr_kinase_AS"/>
</dbReference>
<dbReference type="SMR" id="A0A287JCM8"/>
<keyword evidence="15" id="KW-0325">Glycoprotein</keyword>
<evidence type="ECO:0000256" key="13">
    <source>
        <dbReference type="ARBA" id="ARBA00023136"/>
    </source>
</evidence>
<evidence type="ECO:0000256" key="8">
    <source>
        <dbReference type="ARBA" id="ARBA00022737"/>
    </source>
</evidence>
<dbReference type="PANTHER" id="PTHR48053:SF6">
    <property type="entry name" value="PROTEIN KINASE DOMAIN-CONTAINING PROTEIN"/>
    <property type="match status" value="1"/>
</dbReference>
<evidence type="ECO:0000256" key="9">
    <source>
        <dbReference type="ARBA" id="ARBA00022741"/>
    </source>
</evidence>
<keyword evidence="9 16" id="KW-0547">Nucleotide-binding</keyword>
<evidence type="ECO:0000256" key="10">
    <source>
        <dbReference type="ARBA" id="ARBA00022777"/>
    </source>
</evidence>
<dbReference type="FunFam" id="3.80.10.10:FF:000275">
    <property type="entry name" value="Leucine-rich repeat receptor-like protein kinase"/>
    <property type="match status" value="1"/>
</dbReference>
<evidence type="ECO:0000256" key="7">
    <source>
        <dbReference type="ARBA" id="ARBA00022729"/>
    </source>
</evidence>
<evidence type="ECO:0000256" key="4">
    <source>
        <dbReference type="ARBA" id="ARBA00022614"/>
    </source>
</evidence>
<reference evidence="18" key="2">
    <citation type="submission" date="2020-10" db="EMBL/GenBank/DDBJ databases">
        <authorList>
            <person name="Scholz U."/>
            <person name="Mascher M."/>
            <person name="Fiebig A."/>
        </authorList>
    </citation>
    <scope>NUCLEOTIDE SEQUENCE [LARGE SCALE GENOMIC DNA]</scope>
    <source>
        <strain evidence="18">cv. Morex</strain>
    </source>
</reference>
<evidence type="ECO:0000256" key="15">
    <source>
        <dbReference type="ARBA" id="ARBA00023180"/>
    </source>
</evidence>
<keyword evidence="13" id="KW-0472">Membrane</keyword>
<dbReference type="EnsemblPlants" id="HORVU.MOREX.r3.2HG0198440.1">
    <property type="protein sequence ID" value="HORVU.MOREX.r3.2HG0198440.1.CDS1"/>
    <property type="gene ID" value="HORVU.MOREX.r3.2HG0198440"/>
</dbReference>
<feature type="domain" description="Protein kinase" evidence="17">
    <location>
        <begin position="674"/>
        <end position="862"/>
    </location>
</feature>
<dbReference type="InterPro" id="IPR013210">
    <property type="entry name" value="LRR_N_plant-typ"/>
</dbReference>
<dbReference type="PROSITE" id="PS00107">
    <property type="entry name" value="PROTEIN_KINASE_ATP"/>
    <property type="match status" value="1"/>
</dbReference>
<keyword evidence="19" id="KW-1185">Reference proteome</keyword>